<protein>
    <submittedName>
        <fullName evidence="1">Uncharacterized protein</fullName>
    </submittedName>
</protein>
<evidence type="ECO:0000313" key="2">
    <source>
        <dbReference type="Proteomes" id="UP000034329"/>
    </source>
</evidence>
<accession>A0A0G1MNP0</accession>
<feature type="non-terminal residue" evidence="1">
    <location>
        <position position="496"/>
    </location>
</feature>
<dbReference type="EMBL" id="LCLA01000030">
    <property type="protein sequence ID" value="KKU09799.1"/>
    <property type="molecule type" value="Genomic_DNA"/>
</dbReference>
<dbReference type="AlphaFoldDB" id="A0A0G1MNP0"/>
<name>A0A0G1MNP0_9BACT</name>
<gene>
    <name evidence="1" type="ORF">UX13_C0030G0001</name>
</gene>
<dbReference type="Proteomes" id="UP000034329">
    <property type="component" value="Unassembled WGS sequence"/>
</dbReference>
<organism evidence="1 2">
    <name type="scientific">Candidatus Woesebacteria bacterium GW2011_GWB1_45_5</name>
    <dbReference type="NCBI Taxonomy" id="1618581"/>
    <lineage>
        <taxon>Bacteria</taxon>
        <taxon>Candidatus Woeseibacteriota</taxon>
    </lineage>
</organism>
<evidence type="ECO:0000313" key="1">
    <source>
        <dbReference type="EMBL" id="KKU09799.1"/>
    </source>
</evidence>
<sequence>MSKELGNNLEYNLDDLFEGNLPEAIDLPELADTPSSVNQFTDGVSGGAIKDGELGGILQSTNFVSGSTGFKLTPSSADIPTTVLTGTLTQTQLNIANRGWVQTSAFSITDADTIAWGAGTFTSADGTAYSIGAGNTGNMSAKTYIYLDTAVSTTAYQTTTTATTAVGAGKVLIAIAQNGTGEASYKVLQGQGGENIDAANIVAGSVTANELSTSITYAGSIIIDTAGLIRSGQTAYDTGTGWFIGNVSGTPKLSIGVGGSITSSLTWDGTNLTVNGYVISGQGTFGGNGSDGALTITSGTTTISASSESVLVKNYTAISITGTGKLDFSTPNTNGTIIILKSQGNITLTSSTSAMIDCSGMGASGGAGVVAGSASNGSVGNGVIFKADYGGGALVGTGGIGGTAIVDSNGNPISTLFAQFLFNLACGGGGGGSTCLAGDIANSGSRGGGALFIQCGKAWNFTTTSGISVAGDAATACVLDSETPGGAGAGGTCMVL</sequence>
<reference evidence="1 2" key="1">
    <citation type="journal article" date="2015" name="Nature">
        <title>rRNA introns, odd ribosomes, and small enigmatic genomes across a large radiation of phyla.</title>
        <authorList>
            <person name="Brown C.T."/>
            <person name="Hug L.A."/>
            <person name="Thomas B.C."/>
            <person name="Sharon I."/>
            <person name="Castelle C.J."/>
            <person name="Singh A."/>
            <person name="Wilkins M.J."/>
            <person name="Williams K.H."/>
            <person name="Banfield J.F."/>
        </authorList>
    </citation>
    <scope>NUCLEOTIDE SEQUENCE [LARGE SCALE GENOMIC DNA]</scope>
</reference>
<proteinExistence type="predicted"/>
<comment type="caution">
    <text evidence="1">The sequence shown here is derived from an EMBL/GenBank/DDBJ whole genome shotgun (WGS) entry which is preliminary data.</text>
</comment>